<dbReference type="InterPro" id="IPR043128">
    <property type="entry name" value="Rev_trsase/Diguanyl_cyclase"/>
</dbReference>
<dbReference type="EMBL" id="JAGZSV010000116">
    <property type="protein sequence ID" value="MBS6941109.1"/>
    <property type="molecule type" value="Genomic_DNA"/>
</dbReference>
<evidence type="ECO:0000256" key="1">
    <source>
        <dbReference type="ARBA" id="ARBA00010945"/>
    </source>
</evidence>
<comment type="function">
    <text evidence="2">Poorly processive, error-prone DNA polymerase involved in untargeted mutagenesis. Copies undamaged DNA at stalled replication forks, which arise in vivo from mismatched or misaligned primer ends. These misaligned primers can be extended by PolIV. Exhibits no 3'-5' exonuclease (proofreading) activity. May be involved in translesional synthesis, in conjunction with the beta clamp from PolIII.</text>
</comment>
<dbReference type="InterPro" id="IPR043502">
    <property type="entry name" value="DNA/RNA_pol_sf"/>
</dbReference>
<dbReference type="GO" id="GO:0003684">
    <property type="term" value="F:damaged DNA binding"/>
    <property type="evidence" value="ECO:0007669"/>
    <property type="project" value="InterPro"/>
</dbReference>
<dbReference type="GO" id="GO:0006281">
    <property type="term" value="P:DNA repair"/>
    <property type="evidence" value="ECO:0007669"/>
    <property type="project" value="InterPro"/>
</dbReference>
<dbReference type="Gene3D" id="3.40.1170.60">
    <property type="match status" value="1"/>
</dbReference>
<feature type="domain" description="UmuC" evidence="3">
    <location>
        <begin position="7"/>
        <end position="196"/>
    </location>
</feature>
<dbReference type="GO" id="GO:0009432">
    <property type="term" value="P:SOS response"/>
    <property type="evidence" value="ECO:0007669"/>
    <property type="project" value="TreeGrafter"/>
</dbReference>
<evidence type="ECO:0000313" key="5">
    <source>
        <dbReference type="Proteomes" id="UP000727506"/>
    </source>
</evidence>
<dbReference type="Gene3D" id="1.10.150.20">
    <property type="entry name" value="5' to 3' exonuclease, C-terminal subdomain"/>
    <property type="match status" value="1"/>
</dbReference>
<comment type="similarity">
    <text evidence="1">Belongs to the DNA polymerase type-Y family.</text>
</comment>
<dbReference type="GO" id="GO:0003887">
    <property type="term" value="F:DNA-directed DNA polymerase activity"/>
    <property type="evidence" value="ECO:0007669"/>
    <property type="project" value="TreeGrafter"/>
</dbReference>
<dbReference type="GO" id="GO:0005829">
    <property type="term" value="C:cytosol"/>
    <property type="evidence" value="ECO:0007669"/>
    <property type="project" value="TreeGrafter"/>
</dbReference>
<dbReference type="Proteomes" id="UP000727506">
    <property type="component" value="Unassembled WGS sequence"/>
</dbReference>
<dbReference type="Pfam" id="PF00817">
    <property type="entry name" value="IMS"/>
    <property type="match status" value="1"/>
</dbReference>
<dbReference type="PROSITE" id="PS50173">
    <property type="entry name" value="UMUC"/>
    <property type="match status" value="1"/>
</dbReference>
<proteinExistence type="inferred from homology"/>
<dbReference type="AlphaFoldDB" id="A0A943UXX2"/>
<evidence type="ECO:0000259" key="3">
    <source>
        <dbReference type="PROSITE" id="PS50173"/>
    </source>
</evidence>
<dbReference type="Pfam" id="PF11799">
    <property type="entry name" value="IMS_C"/>
    <property type="match status" value="1"/>
</dbReference>
<dbReference type="GO" id="GO:0042276">
    <property type="term" value="P:error-prone translesion synthesis"/>
    <property type="evidence" value="ECO:0007669"/>
    <property type="project" value="TreeGrafter"/>
</dbReference>
<organism evidence="4 5">
    <name type="scientific">Slackia piriformis</name>
    <dbReference type="NCBI Taxonomy" id="626934"/>
    <lineage>
        <taxon>Bacteria</taxon>
        <taxon>Bacillati</taxon>
        <taxon>Actinomycetota</taxon>
        <taxon>Coriobacteriia</taxon>
        <taxon>Eggerthellales</taxon>
        <taxon>Eggerthellaceae</taxon>
        <taxon>Slackia</taxon>
    </lineage>
</organism>
<dbReference type="InterPro" id="IPR017961">
    <property type="entry name" value="DNA_pol_Y-fam_little_finger"/>
</dbReference>
<dbReference type="PANTHER" id="PTHR11076">
    <property type="entry name" value="DNA REPAIR POLYMERASE UMUC / TRANSFERASE FAMILY MEMBER"/>
    <property type="match status" value="1"/>
</dbReference>
<dbReference type="InterPro" id="IPR001126">
    <property type="entry name" value="UmuC"/>
</dbReference>
<reference evidence="4" key="1">
    <citation type="submission" date="2021-02" db="EMBL/GenBank/DDBJ databases">
        <title>Infant gut strain persistence is associated with maternal origin, phylogeny, and functional potential including surface adhesion and iron acquisition.</title>
        <authorList>
            <person name="Lou Y.C."/>
        </authorList>
    </citation>
    <scope>NUCLEOTIDE SEQUENCE</scope>
    <source>
        <strain evidence="4">L2_039_000G1_dasL2_039_000G1_concoct_11</strain>
    </source>
</reference>
<dbReference type="InterPro" id="IPR050116">
    <property type="entry name" value="DNA_polymerase-Y"/>
</dbReference>
<gene>
    <name evidence="4" type="ORF">KH142_06480</name>
</gene>
<dbReference type="PANTHER" id="PTHR11076:SF35">
    <property type="entry name" value="DNA REPAIR PROTEIN HOMOLOG YOBH"/>
    <property type="match status" value="1"/>
</dbReference>
<evidence type="ECO:0000256" key="2">
    <source>
        <dbReference type="ARBA" id="ARBA00025589"/>
    </source>
</evidence>
<dbReference type="SUPFAM" id="SSF56672">
    <property type="entry name" value="DNA/RNA polymerases"/>
    <property type="match status" value="1"/>
</dbReference>
<name>A0A943UXX2_9ACTN</name>
<sequence length="439" mass="49370">MENRRAYLCIDLKTFYASVECADRGLDPFSANLVVADESRGRTTICLAITPALKKLGVRNRCRLFEIPEGIPYTAVVPRMSRYMEVSSDIYAIYLQFVSPEDIHIYSIDECFIDATPYLALYGKTAREFADMLMAEVLKRTGIRATAGIGSNLFLAKIALDITAKHDSGNIGMLDERSFKRDIWFHRPITDIWGIGPGIARRLERHGIHDLAGIAAANPDVLYREFGKNAEYLIDHAWGQEPCTIAEIQAYEPESRSIVNGQVLPGDYALAEARMVLGEMVDASVLDLVEQRLSCNRISLSIGYARQTKQPSADFFDGGHGRRALDDACERSGGERKLGRRTNSRRYLMDRFLEFFDEIAQEDVPIRRLSICLAGLESEDRATFTLFDDPEADKAERNLQQAVLDVRTKFGRNSLLKATSLQEKATARERNRQIGGHRA</sequence>
<comment type="caution">
    <text evidence="4">The sequence shown here is derived from an EMBL/GenBank/DDBJ whole genome shotgun (WGS) entry which is preliminary data.</text>
</comment>
<evidence type="ECO:0000313" key="4">
    <source>
        <dbReference type="EMBL" id="MBS6941109.1"/>
    </source>
</evidence>
<accession>A0A943UXX2</accession>
<protein>
    <submittedName>
        <fullName evidence="4">DNA repair protein</fullName>
    </submittedName>
</protein>
<dbReference type="Gene3D" id="3.30.70.270">
    <property type="match status" value="1"/>
</dbReference>